<keyword evidence="7" id="KW-1185">Reference proteome</keyword>
<feature type="transmembrane region" description="Helical" evidence="5">
    <location>
        <begin position="12"/>
        <end position="30"/>
    </location>
</feature>
<keyword evidence="1" id="KW-0597">Phosphoprotein</keyword>
<name>A0ABT1AZV3_9FLAO</name>
<dbReference type="EMBL" id="JAMXIB010000010">
    <property type="protein sequence ID" value="MCO5725581.1"/>
    <property type="molecule type" value="Genomic_DNA"/>
</dbReference>
<dbReference type="CDD" id="cd16016">
    <property type="entry name" value="AP-SPAP"/>
    <property type="match status" value="1"/>
</dbReference>
<sequence length="571" mass="64061">MKKNVLHRAHRLGMQAMLTGAIIFTAGLVAQQKGPEVPKLVVGVVVDQMRFDYLYKYQDHYTQGGFKRLLGEGYNFKNTHYNYIPTVTAAGHASIYTGAVPGVHGVVGNSWYERSSKEVVSNVGDPKVQLTGSAVANPEGRSPARLLSTTISDQLRLGTNFKSKVVSVSLKDRGAILPGGRTANAAYWHDWESSPGYFVSSTYYMEELPAWVTAFNQEERTDKYLSQTWKPLLPLSEYDESAPDDNPFEVRLRGKETPTFPYDYEEIRKLFEGDTEFYHLLWGTPFGNTLLKDFALEARRQEKLGQGRATDMLLISFSAPDIVGHTFGPHSVELQDIYLRLDRDLEDLLSTLDREVGSGNYLLFLTSDHGVVPVVSYLHDKKVSAGLAVLPKYRQDLSFYLSQTYGAFEWISYFGNEQIYLDRDLIAQRGLSLPEVQQTVADFMRKQPGVRDALTATSLQQVEYTEGIRALLQRGFHPGRSGDVLLNYEPAYLPTGNFRTPLSQYQGTSHSTGYPYDTQVPLIWFGKGIRQGSSVRRVNPTDIAPTLALILNLQMPNGAVGGTTLYELWER</sequence>
<reference evidence="6 7" key="1">
    <citation type="submission" date="2022-06" db="EMBL/GenBank/DDBJ databases">
        <authorList>
            <person name="Xuan X."/>
        </authorList>
    </citation>
    <scope>NUCLEOTIDE SEQUENCE [LARGE SCALE GENOMIC DNA]</scope>
    <source>
        <strain evidence="6 7">2V75</strain>
    </source>
</reference>
<keyword evidence="5" id="KW-1133">Transmembrane helix</keyword>
<keyword evidence="2 4" id="KW-0479">Metal-binding</keyword>
<dbReference type="NCBIfam" id="NF042991">
    <property type="entry name" value="alk_phos_PafA"/>
    <property type="match status" value="1"/>
</dbReference>
<evidence type="ECO:0000256" key="1">
    <source>
        <dbReference type="ARBA" id="ARBA00022553"/>
    </source>
</evidence>
<evidence type="ECO:0000256" key="2">
    <source>
        <dbReference type="ARBA" id="ARBA00022723"/>
    </source>
</evidence>
<gene>
    <name evidence="6" type="ORF">NG653_11995</name>
</gene>
<dbReference type="InterPro" id="IPR026263">
    <property type="entry name" value="Alkaline_phosphatase_prok"/>
</dbReference>
<evidence type="ECO:0000256" key="5">
    <source>
        <dbReference type="SAM" id="Phobius"/>
    </source>
</evidence>
<accession>A0ABT1AZV3</accession>
<dbReference type="PANTHER" id="PTHR10151">
    <property type="entry name" value="ECTONUCLEOTIDE PYROPHOSPHATASE/PHOSPHODIESTERASE"/>
    <property type="match status" value="1"/>
</dbReference>
<comment type="caution">
    <text evidence="6">The sequence shown here is derived from an EMBL/GenBank/DDBJ whole genome shotgun (WGS) entry which is preliminary data.</text>
</comment>
<dbReference type="Pfam" id="PF01663">
    <property type="entry name" value="Phosphodiest"/>
    <property type="match status" value="1"/>
</dbReference>
<dbReference type="Proteomes" id="UP001206312">
    <property type="component" value="Unassembled WGS sequence"/>
</dbReference>
<dbReference type="SUPFAM" id="SSF53649">
    <property type="entry name" value="Alkaline phosphatase-like"/>
    <property type="match status" value="1"/>
</dbReference>
<dbReference type="InterPro" id="IPR002591">
    <property type="entry name" value="Phosphodiest/P_Trfase"/>
</dbReference>
<dbReference type="PANTHER" id="PTHR10151:SF120">
    <property type="entry name" value="BIS(5'-ADENOSYL)-TRIPHOSPHATASE"/>
    <property type="match status" value="1"/>
</dbReference>
<keyword evidence="3" id="KW-0732">Signal</keyword>
<dbReference type="Gene3D" id="3.30.1360.150">
    <property type="match status" value="1"/>
</dbReference>
<dbReference type="InterPro" id="IPR017850">
    <property type="entry name" value="Alkaline_phosphatase_core_sf"/>
</dbReference>
<organism evidence="6 7">
    <name type="scientific">Robiginitalea marina</name>
    <dbReference type="NCBI Taxonomy" id="2954105"/>
    <lineage>
        <taxon>Bacteria</taxon>
        <taxon>Pseudomonadati</taxon>
        <taxon>Bacteroidota</taxon>
        <taxon>Flavobacteriia</taxon>
        <taxon>Flavobacteriales</taxon>
        <taxon>Flavobacteriaceae</taxon>
        <taxon>Robiginitalea</taxon>
    </lineage>
</organism>
<proteinExistence type="predicted"/>
<evidence type="ECO:0000313" key="6">
    <source>
        <dbReference type="EMBL" id="MCO5725581.1"/>
    </source>
</evidence>
<protein>
    <submittedName>
        <fullName evidence="6">Alkaline phosphatase family protein</fullName>
    </submittedName>
</protein>
<keyword evidence="5" id="KW-0812">Transmembrane</keyword>
<dbReference type="Gene3D" id="3.40.720.10">
    <property type="entry name" value="Alkaline Phosphatase, subunit A"/>
    <property type="match status" value="1"/>
</dbReference>
<dbReference type="RefSeq" id="WP_252741952.1">
    <property type="nucleotide sequence ID" value="NZ_JAMXIB010000010.1"/>
</dbReference>
<dbReference type="PIRSF" id="PIRSF031924">
    <property type="entry name" value="Pi-irrepressible_AP"/>
    <property type="match status" value="1"/>
</dbReference>
<evidence type="ECO:0000313" key="7">
    <source>
        <dbReference type="Proteomes" id="UP001206312"/>
    </source>
</evidence>
<keyword evidence="5" id="KW-0472">Membrane</keyword>
<evidence type="ECO:0000256" key="3">
    <source>
        <dbReference type="ARBA" id="ARBA00022729"/>
    </source>
</evidence>
<evidence type="ECO:0000256" key="4">
    <source>
        <dbReference type="PIRNR" id="PIRNR031924"/>
    </source>
</evidence>